<dbReference type="Proteomes" id="UP001257627">
    <property type="component" value="Unassembled WGS sequence"/>
</dbReference>
<gene>
    <name evidence="1" type="ORF">PU648_19690</name>
</gene>
<keyword evidence="2" id="KW-1185">Reference proteome</keyword>
<dbReference type="EMBL" id="JARAKF010000001">
    <property type="protein sequence ID" value="MDU8994520.1"/>
    <property type="molecule type" value="Genomic_DNA"/>
</dbReference>
<proteinExistence type="predicted"/>
<name>A0ABU3UL68_9ACTN</name>
<evidence type="ECO:0000313" key="1">
    <source>
        <dbReference type="EMBL" id="MDU8994520.1"/>
    </source>
</evidence>
<comment type="caution">
    <text evidence="1">The sequence shown here is derived from an EMBL/GenBank/DDBJ whole genome shotgun (WGS) entry which is preliminary data.</text>
</comment>
<evidence type="ECO:0000313" key="2">
    <source>
        <dbReference type="Proteomes" id="UP001257627"/>
    </source>
</evidence>
<organism evidence="1 2">
    <name type="scientific">Streptomyces mirabilis</name>
    <dbReference type="NCBI Taxonomy" id="68239"/>
    <lineage>
        <taxon>Bacteria</taxon>
        <taxon>Bacillati</taxon>
        <taxon>Actinomycetota</taxon>
        <taxon>Actinomycetes</taxon>
        <taxon>Kitasatosporales</taxon>
        <taxon>Streptomycetaceae</taxon>
        <taxon>Streptomyces</taxon>
    </lineage>
</organism>
<protein>
    <submittedName>
        <fullName evidence="1">Uncharacterized protein</fullName>
    </submittedName>
</protein>
<sequence>MSDSKSGAVFNFGDSNITFGGSVVLGDQVAVSGGVVHGDVVMSAGASTENADDE</sequence>
<dbReference type="RefSeq" id="WP_316732928.1">
    <property type="nucleotide sequence ID" value="NZ_JARAKF010000001.1"/>
</dbReference>
<accession>A0ABU3UL68</accession>
<reference evidence="1 2" key="1">
    <citation type="submission" date="2023-02" db="EMBL/GenBank/DDBJ databases">
        <authorList>
            <person name="Maleckis M."/>
        </authorList>
    </citation>
    <scope>NUCLEOTIDE SEQUENCE [LARGE SCALE GENOMIC DNA]</scope>
    <source>
        <strain evidence="1 2">P8-A2</strain>
    </source>
</reference>